<keyword evidence="2" id="KW-0812">Transmembrane</keyword>
<dbReference type="AlphaFoldDB" id="A0A7C4CGY4"/>
<proteinExistence type="predicted"/>
<dbReference type="InterPro" id="IPR003797">
    <property type="entry name" value="DegV"/>
</dbReference>
<keyword evidence="1" id="KW-0446">Lipid-binding</keyword>
<reference evidence="3" key="1">
    <citation type="journal article" date="2020" name="mSystems">
        <title>Genome- and Community-Level Interaction Insights into Carbon Utilization and Element Cycling Functions of Hydrothermarchaeota in Hydrothermal Sediment.</title>
        <authorList>
            <person name="Zhou Z."/>
            <person name="Liu Y."/>
            <person name="Xu W."/>
            <person name="Pan J."/>
            <person name="Luo Z.H."/>
            <person name="Li M."/>
        </authorList>
    </citation>
    <scope>NUCLEOTIDE SEQUENCE [LARGE SCALE GENOMIC DNA]</scope>
    <source>
        <strain evidence="3">SpSt-609</strain>
    </source>
</reference>
<dbReference type="NCBIfam" id="TIGR00762">
    <property type="entry name" value="DegV"/>
    <property type="match status" value="1"/>
</dbReference>
<dbReference type="InterPro" id="IPR043168">
    <property type="entry name" value="DegV_C"/>
</dbReference>
<dbReference type="PANTHER" id="PTHR33434:SF2">
    <property type="entry name" value="FATTY ACID-BINDING PROTEIN TM_1468"/>
    <property type="match status" value="1"/>
</dbReference>
<evidence type="ECO:0000256" key="1">
    <source>
        <dbReference type="ARBA" id="ARBA00023121"/>
    </source>
</evidence>
<gene>
    <name evidence="3" type="ORF">ENT77_05965</name>
</gene>
<dbReference type="Gene3D" id="3.40.50.10170">
    <property type="match status" value="1"/>
</dbReference>
<dbReference type="SUPFAM" id="SSF82549">
    <property type="entry name" value="DAK1/DegV-like"/>
    <property type="match status" value="1"/>
</dbReference>
<accession>A0A7C4CGY4</accession>
<comment type="caution">
    <text evidence="3">The sequence shown here is derived from an EMBL/GenBank/DDBJ whole genome shotgun (WGS) entry which is preliminary data.</text>
</comment>
<dbReference type="GO" id="GO:0008289">
    <property type="term" value="F:lipid binding"/>
    <property type="evidence" value="ECO:0007669"/>
    <property type="project" value="UniProtKB-KW"/>
</dbReference>
<evidence type="ECO:0000256" key="2">
    <source>
        <dbReference type="SAM" id="Phobius"/>
    </source>
</evidence>
<sequence length="279" mass="31325">MKKSAIVVDSTTPIPSWLDESVPVFSVPVRVYIDGQEYKDCLEIQDKIIQAINEDRNIETSLPSPNDVEELLEKLSNEYDKVYVLSVSSHLSGTYNLFSTIASKYENIVVFDSKTISIQNTYILERMVENIKAGKVLEENDIISYRDDSLFLITVFSLSRLEKSGRIGKLISIIGKILHVKPILSIARTGEVELVGKALGKTKISEIIFEKIEEFLKGEVNDVILYAAVGTDAYKEFIFEIGKFLDIKPMFFPIGSAVLAHVGFDGFGFVVGKRKLNRQ</sequence>
<dbReference type="Gene3D" id="3.30.1180.10">
    <property type="match status" value="1"/>
</dbReference>
<keyword evidence="2" id="KW-1133">Transmembrane helix</keyword>
<keyword evidence="2" id="KW-0472">Membrane</keyword>
<dbReference type="InterPro" id="IPR050270">
    <property type="entry name" value="DegV_domain_contain"/>
</dbReference>
<protein>
    <submittedName>
        <fullName evidence="3">DegV family EDD domain-containing protein</fullName>
    </submittedName>
</protein>
<dbReference type="Pfam" id="PF02645">
    <property type="entry name" value="DegV"/>
    <property type="match status" value="1"/>
</dbReference>
<dbReference type="PROSITE" id="PS51482">
    <property type="entry name" value="DEGV"/>
    <property type="match status" value="1"/>
</dbReference>
<dbReference type="EMBL" id="DSZY01000028">
    <property type="protein sequence ID" value="HGU40726.1"/>
    <property type="molecule type" value="Genomic_DNA"/>
</dbReference>
<evidence type="ECO:0000313" key="3">
    <source>
        <dbReference type="EMBL" id="HGU40726.1"/>
    </source>
</evidence>
<name>A0A7C4CGY4_9BACT</name>
<organism evidence="3">
    <name type="scientific">Fervidobacterium thailandense</name>
    <dbReference type="NCBI Taxonomy" id="1008305"/>
    <lineage>
        <taxon>Bacteria</taxon>
        <taxon>Thermotogati</taxon>
        <taxon>Thermotogota</taxon>
        <taxon>Thermotogae</taxon>
        <taxon>Thermotogales</taxon>
        <taxon>Fervidobacteriaceae</taxon>
        <taxon>Fervidobacterium</taxon>
    </lineage>
</organism>
<dbReference type="PANTHER" id="PTHR33434">
    <property type="entry name" value="DEGV DOMAIN-CONTAINING PROTEIN DR_1986-RELATED"/>
    <property type="match status" value="1"/>
</dbReference>
<feature type="transmembrane region" description="Helical" evidence="2">
    <location>
        <begin position="250"/>
        <end position="271"/>
    </location>
</feature>